<dbReference type="PANTHER" id="PTHR16943:SF8">
    <property type="entry name" value="2-METHYLCITRATE DEHYDRATASE"/>
    <property type="match status" value="1"/>
</dbReference>
<keyword evidence="7" id="KW-1185">Reference proteome</keyword>
<dbReference type="InterPro" id="IPR005656">
    <property type="entry name" value="MmgE_PrpD"/>
</dbReference>
<dbReference type="InterPro" id="IPR045337">
    <property type="entry name" value="MmgE_PrpD_C"/>
</dbReference>
<dbReference type="NCBIfam" id="NF006943">
    <property type="entry name" value="PRK09425.1"/>
    <property type="match status" value="1"/>
</dbReference>
<feature type="domain" description="MmgE/PrpD N-terminal" evidence="4">
    <location>
        <begin position="21"/>
        <end position="258"/>
    </location>
</feature>
<dbReference type="InterPro" id="IPR036148">
    <property type="entry name" value="MmgE/PrpD_sf"/>
</dbReference>
<accession>A0A0D8HEX9</accession>
<dbReference type="EMBL" id="JXYS01000083">
    <property type="protein sequence ID" value="KJF16424.1"/>
    <property type="molecule type" value="Genomic_DNA"/>
</dbReference>
<keyword evidence="3 6" id="KW-0456">Lyase</keyword>
<dbReference type="GO" id="GO:0047547">
    <property type="term" value="F:2-methylcitrate dehydratase activity"/>
    <property type="evidence" value="ECO:0007669"/>
    <property type="project" value="UniProtKB-EC"/>
</dbReference>
<dbReference type="InterPro" id="IPR042188">
    <property type="entry name" value="MmgE/PrpD_sf_2"/>
</dbReference>
<proteinExistence type="inferred from homology"/>
<evidence type="ECO:0000256" key="1">
    <source>
        <dbReference type="ARBA" id="ARBA00006174"/>
    </source>
</evidence>
<dbReference type="InterPro" id="IPR012705">
    <property type="entry name" value="2Me_IsoCit_deHydtase_PrpD"/>
</dbReference>
<dbReference type="PANTHER" id="PTHR16943">
    <property type="entry name" value="2-METHYLCITRATE DEHYDRATASE-RELATED"/>
    <property type="match status" value="1"/>
</dbReference>
<dbReference type="NCBIfam" id="TIGR02330">
    <property type="entry name" value="prpD"/>
    <property type="match status" value="1"/>
</dbReference>
<comment type="caution">
    <text evidence="6">The sequence shown here is derived from an EMBL/GenBank/DDBJ whole genome shotgun (WGS) entry which is preliminary data.</text>
</comment>
<feature type="domain" description="MmgE/PrpD C-terminal" evidence="5">
    <location>
        <begin position="277"/>
        <end position="446"/>
    </location>
</feature>
<dbReference type="RefSeq" id="WP_052606403.1">
    <property type="nucleotide sequence ID" value="NZ_JXYS01000083.1"/>
</dbReference>
<keyword evidence="2" id="KW-0816">Tricarboxylic acid cycle</keyword>
<dbReference type="GO" id="GO:0006099">
    <property type="term" value="P:tricarboxylic acid cycle"/>
    <property type="evidence" value="ECO:0007669"/>
    <property type="project" value="UniProtKB-KW"/>
</dbReference>
<name>A0A0D8HEX9_9ACTN</name>
<evidence type="ECO:0000313" key="7">
    <source>
        <dbReference type="Proteomes" id="UP000032360"/>
    </source>
</evidence>
<evidence type="ECO:0000259" key="4">
    <source>
        <dbReference type="Pfam" id="PF03972"/>
    </source>
</evidence>
<dbReference type="Gene3D" id="1.10.4100.10">
    <property type="entry name" value="2-methylcitrate dehydratase PrpD"/>
    <property type="match status" value="1"/>
</dbReference>
<reference evidence="6 7" key="1">
    <citation type="submission" date="2015-01" db="EMBL/GenBank/DDBJ databases">
        <title>Draft genome of the acidophilic iron oxidizer Acidithrix ferrooxidans strain Py-F3.</title>
        <authorList>
            <person name="Poehlein A."/>
            <person name="Eisen S."/>
            <person name="Schloemann M."/>
            <person name="Johnson B.D."/>
            <person name="Daniel R."/>
            <person name="Muehling M."/>
        </authorList>
    </citation>
    <scope>NUCLEOTIDE SEQUENCE [LARGE SCALE GENOMIC DNA]</scope>
    <source>
        <strain evidence="6 7">Py-F3</strain>
    </source>
</reference>
<dbReference type="InterPro" id="IPR045336">
    <property type="entry name" value="MmgE_PrpD_N"/>
</dbReference>
<dbReference type="EC" id="4.2.1.79" evidence="6"/>
<dbReference type="STRING" id="1280514.AXFE_27060"/>
<dbReference type="GO" id="GO:0019679">
    <property type="term" value="P:propionate metabolic process, methylcitrate cycle"/>
    <property type="evidence" value="ECO:0007669"/>
    <property type="project" value="InterPro"/>
</dbReference>
<dbReference type="GO" id="GO:0051537">
    <property type="term" value="F:2 iron, 2 sulfur cluster binding"/>
    <property type="evidence" value="ECO:0007669"/>
    <property type="project" value="InterPro"/>
</dbReference>
<evidence type="ECO:0000256" key="2">
    <source>
        <dbReference type="ARBA" id="ARBA00022532"/>
    </source>
</evidence>
<dbReference type="PATRIC" id="fig|1280514.3.peg.3544"/>
<dbReference type="InterPro" id="IPR042183">
    <property type="entry name" value="MmgE/PrpD_sf_1"/>
</dbReference>
<organism evidence="6 7">
    <name type="scientific">Acidithrix ferrooxidans</name>
    <dbReference type="NCBI Taxonomy" id="1280514"/>
    <lineage>
        <taxon>Bacteria</taxon>
        <taxon>Bacillati</taxon>
        <taxon>Actinomycetota</taxon>
        <taxon>Acidimicrobiia</taxon>
        <taxon>Acidimicrobiales</taxon>
        <taxon>Acidimicrobiaceae</taxon>
        <taxon>Acidithrix</taxon>
    </lineage>
</organism>
<evidence type="ECO:0000313" key="6">
    <source>
        <dbReference type="EMBL" id="KJF16424.1"/>
    </source>
</evidence>
<dbReference type="Proteomes" id="UP000032360">
    <property type="component" value="Unassembled WGS sequence"/>
</dbReference>
<evidence type="ECO:0000259" key="5">
    <source>
        <dbReference type="Pfam" id="PF19305"/>
    </source>
</evidence>
<gene>
    <name evidence="6" type="primary">prpD</name>
    <name evidence="6" type="ORF">AXFE_27060</name>
</gene>
<protein>
    <submittedName>
        <fullName evidence="6">2-methylcitrate dehydratase</fullName>
        <ecNumber evidence="6">4.2.1.79</ecNumber>
    </submittedName>
</protein>
<dbReference type="AlphaFoldDB" id="A0A0D8HEX9"/>
<evidence type="ECO:0000256" key="3">
    <source>
        <dbReference type="ARBA" id="ARBA00023239"/>
    </source>
</evidence>
<dbReference type="Pfam" id="PF03972">
    <property type="entry name" value="MmgE_PrpD_N"/>
    <property type="match status" value="1"/>
</dbReference>
<dbReference type="Pfam" id="PF19305">
    <property type="entry name" value="MmgE_PrpD_C"/>
    <property type="match status" value="1"/>
</dbReference>
<dbReference type="SUPFAM" id="SSF103378">
    <property type="entry name" value="2-methylcitrate dehydratase PrpD"/>
    <property type="match status" value="1"/>
</dbReference>
<comment type="similarity">
    <text evidence="1">Belongs to the PrpD family.</text>
</comment>
<dbReference type="OrthoDB" id="9797528at2"/>
<sequence>MNNYDPLIHEIASYVVSDFSPSQYAIDNAAAALLDALGCALLSREVMKCTTLIGDDSEANCGEIRVIGGRRRVDPAKGAFNNSVLVRWLDFNDTFLGLEWGHPSDNLGAILSALMLSKKGPLAKDKDGVTISTLLDSMIRAYEIQGVLSLSYSLNASGYDHSTYVRISSTAVVTHILGGTIQEVQAAISQAFVDGMSLRCYRHSPNTGSRKSWAAPDASARGVTLALLTLAGEEGYPSALSTPKWGFQDTFCGGETITLAQPLGEYVIRNILFKIPYPCEYHAQSALEAAIALHDQVRDRIDEIDKIFIETHDSALKIISKTGPLNNEADRDHSLEYIVAVGLTKGSLTYRDYENESAKILDLDGIREKMVVSENLNFSLDYLDPTKRSVANAISVTFKDHTSTDRIEIQYPLGHPKRSKDTMMEIVKKFRQNAQGQLSNTKIDQVVELFNDKDALLSTSLATLFDMLEP</sequence>
<dbReference type="Gene3D" id="3.30.1330.120">
    <property type="entry name" value="2-methylcitrate dehydratase PrpD"/>
    <property type="match status" value="1"/>
</dbReference>